<comment type="caution">
    <text evidence="6">The sequence shown here is derived from an EMBL/GenBank/DDBJ whole genome shotgun (WGS) entry which is preliminary data.</text>
</comment>
<evidence type="ECO:0000313" key="6">
    <source>
        <dbReference type="EMBL" id="MFA9460778.1"/>
    </source>
</evidence>
<evidence type="ECO:0000259" key="5">
    <source>
        <dbReference type="Pfam" id="PF00551"/>
    </source>
</evidence>
<dbReference type="InterPro" id="IPR002376">
    <property type="entry name" value="Formyl_transf_N"/>
</dbReference>
<evidence type="ECO:0000256" key="1">
    <source>
        <dbReference type="ARBA" id="ARBA00005054"/>
    </source>
</evidence>
<dbReference type="SUPFAM" id="SSF53328">
    <property type="entry name" value="Formyltransferase"/>
    <property type="match status" value="1"/>
</dbReference>
<evidence type="ECO:0000313" key="7">
    <source>
        <dbReference type="Proteomes" id="UP001575181"/>
    </source>
</evidence>
<gene>
    <name evidence="6" type="ORF">ACERLL_08065</name>
</gene>
<dbReference type="InterPro" id="IPR036477">
    <property type="entry name" value="Formyl_transf_N_sf"/>
</dbReference>
<dbReference type="Gene3D" id="3.40.50.12230">
    <property type="match status" value="1"/>
</dbReference>
<dbReference type="PANTHER" id="PTHR43369:SF2">
    <property type="entry name" value="PHOSPHORIBOSYLGLYCINAMIDE FORMYLTRANSFERASE"/>
    <property type="match status" value="1"/>
</dbReference>
<name>A0ABV4TW84_9GAMM</name>
<dbReference type="RefSeq" id="WP_373655565.1">
    <property type="nucleotide sequence ID" value="NZ_JBGUAW010000005.1"/>
</dbReference>
<sequence length="358" mass="39363">MSGGDSPRVLLLTRCSPFQVPIFEGINEGGGRVEAVVEYSSTGLSRPALWVRRTKRVFGDKWPIPAALRLSAAGEAEDPVVSGLIDKLEVDLVVVSRWDLLPLSFLGRFPRGVLNTHISLLPELRGKHPIPGALLAGMRRTGVTIHFLDAGIDTGAPLLQEQIPILEGDGRRDLEMRAAQRIRPMYSEVIRAMKAGRSPEGGMRSTNLPCHFSWKRQTGSEPPESLLLDWRAPSWFIARVAEHRDCHIRFRERDYPIRSVVDRGERPAGSGDRPGRVIAGAGSRVTVVTGEGAVDLELARGAGGGEPAARPEPGGIIPSGRWPRWQEFTAWVERLPASVKLRELFLFSMDFSMCGAFL</sequence>
<dbReference type="EC" id="2.1.2.2" evidence="2"/>
<comment type="pathway">
    <text evidence="1">Purine metabolism; IMP biosynthesis via de novo pathway; N(2)-formyl-N(1)-(5-phospho-D-ribosyl)glycinamide from N(1)-(5-phospho-D-ribosyl)glycinamide (10-formyl THF route): step 1/1.</text>
</comment>
<keyword evidence="3" id="KW-0808">Transferase</keyword>
<feature type="domain" description="Formyl transferase N-terminal" evidence="5">
    <location>
        <begin position="75"/>
        <end position="189"/>
    </location>
</feature>
<accession>A0ABV4TW84</accession>
<evidence type="ECO:0000256" key="4">
    <source>
        <dbReference type="ARBA" id="ARBA00022755"/>
    </source>
</evidence>
<keyword evidence="4" id="KW-0658">Purine biosynthesis</keyword>
<keyword evidence="7" id="KW-1185">Reference proteome</keyword>
<proteinExistence type="predicted"/>
<reference evidence="6 7" key="1">
    <citation type="submission" date="2024-08" db="EMBL/GenBank/DDBJ databases">
        <title>Whole-genome sequencing of halo(alkali)philic microorganisms from hypersaline lakes.</title>
        <authorList>
            <person name="Sorokin D.Y."/>
            <person name="Merkel A.Y."/>
            <person name="Messina E."/>
            <person name="Yakimov M."/>
        </authorList>
    </citation>
    <scope>NUCLEOTIDE SEQUENCE [LARGE SCALE GENOMIC DNA]</scope>
    <source>
        <strain evidence="6 7">Cl-TMA</strain>
    </source>
</reference>
<dbReference type="PANTHER" id="PTHR43369">
    <property type="entry name" value="PHOSPHORIBOSYLGLYCINAMIDE FORMYLTRANSFERASE"/>
    <property type="match status" value="1"/>
</dbReference>
<dbReference type="EMBL" id="JBGUAW010000005">
    <property type="protein sequence ID" value="MFA9460778.1"/>
    <property type="molecule type" value="Genomic_DNA"/>
</dbReference>
<dbReference type="Proteomes" id="UP001575181">
    <property type="component" value="Unassembled WGS sequence"/>
</dbReference>
<organism evidence="6 7">
    <name type="scientific">Thiohalorhabdus methylotrophus</name>
    <dbReference type="NCBI Taxonomy" id="3242694"/>
    <lineage>
        <taxon>Bacteria</taxon>
        <taxon>Pseudomonadati</taxon>
        <taxon>Pseudomonadota</taxon>
        <taxon>Gammaproteobacteria</taxon>
        <taxon>Thiohalorhabdales</taxon>
        <taxon>Thiohalorhabdaceae</taxon>
        <taxon>Thiohalorhabdus</taxon>
    </lineage>
</organism>
<evidence type="ECO:0000256" key="2">
    <source>
        <dbReference type="ARBA" id="ARBA00012254"/>
    </source>
</evidence>
<dbReference type="Pfam" id="PF00551">
    <property type="entry name" value="Formyl_trans_N"/>
    <property type="match status" value="1"/>
</dbReference>
<evidence type="ECO:0000256" key="3">
    <source>
        <dbReference type="ARBA" id="ARBA00022679"/>
    </source>
</evidence>
<protein>
    <recommendedName>
        <fullName evidence="2">phosphoribosylglycinamide formyltransferase 1</fullName>
        <ecNumber evidence="2">2.1.2.2</ecNumber>
    </recommendedName>
</protein>